<sequence>MIDIIFLIGRIVLGAYLLFNAYNHFKQVRMLSGYAASKGVPAARSVVILTGFMLGFGGLNIMTGYRPEAGVAYVVIFLVAAAFKMHNWWAISDLPTRGREFVNFSKNLALAAAVLMFLAIPTPWAYSLIP</sequence>
<dbReference type="InterPro" id="IPR032808">
    <property type="entry name" value="DoxX"/>
</dbReference>
<gene>
    <name evidence="6" type="ORF">LCGC14_2324930</name>
</gene>
<dbReference type="Pfam" id="PF07681">
    <property type="entry name" value="DoxX"/>
    <property type="match status" value="1"/>
</dbReference>
<reference evidence="6" key="1">
    <citation type="journal article" date="2015" name="Nature">
        <title>Complex archaea that bridge the gap between prokaryotes and eukaryotes.</title>
        <authorList>
            <person name="Spang A."/>
            <person name="Saw J.H."/>
            <person name="Jorgensen S.L."/>
            <person name="Zaremba-Niedzwiedzka K."/>
            <person name="Martijn J."/>
            <person name="Lind A.E."/>
            <person name="van Eijk R."/>
            <person name="Schleper C."/>
            <person name="Guy L."/>
            <person name="Ettema T.J."/>
        </authorList>
    </citation>
    <scope>NUCLEOTIDE SEQUENCE</scope>
</reference>
<dbReference type="EMBL" id="LAZR01033302">
    <property type="protein sequence ID" value="KKL48497.1"/>
    <property type="molecule type" value="Genomic_DNA"/>
</dbReference>
<keyword evidence="3 5" id="KW-1133">Transmembrane helix</keyword>
<proteinExistence type="predicted"/>
<evidence type="ECO:0008006" key="7">
    <source>
        <dbReference type="Google" id="ProtNLM"/>
    </source>
</evidence>
<evidence type="ECO:0000256" key="5">
    <source>
        <dbReference type="SAM" id="Phobius"/>
    </source>
</evidence>
<comment type="caution">
    <text evidence="6">The sequence shown here is derived from an EMBL/GenBank/DDBJ whole genome shotgun (WGS) entry which is preliminary data.</text>
</comment>
<keyword evidence="4 5" id="KW-0472">Membrane</keyword>
<protein>
    <recommendedName>
        <fullName evidence="7">DoxX family protein</fullName>
    </recommendedName>
</protein>
<evidence type="ECO:0000256" key="3">
    <source>
        <dbReference type="ARBA" id="ARBA00022989"/>
    </source>
</evidence>
<comment type="subcellular location">
    <subcellularLocation>
        <location evidence="1">Membrane</location>
        <topology evidence="1">Multi-pass membrane protein</topology>
    </subcellularLocation>
</comment>
<feature type="transmembrane region" description="Helical" evidence="5">
    <location>
        <begin position="109"/>
        <end position="129"/>
    </location>
</feature>
<feature type="transmembrane region" description="Helical" evidence="5">
    <location>
        <begin position="71"/>
        <end position="89"/>
    </location>
</feature>
<feature type="transmembrane region" description="Helical" evidence="5">
    <location>
        <begin position="46"/>
        <end position="65"/>
    </location>
</feature>
<name>A0A0F9FBK8_9ZZZZ</name>
<dbReference type="AlphaFoldDB" id="A0A0F9FBK8"/>
<organism evidence="6">
    <name type="scientific">marine sediment metagenome</name>
    <dbReference type="NCBI Taxonomy" id="412755"/>
    <lineage>
        <taxon>unclassified sequences</taxon>
        <taxon>metagenomes</taxon>
        <taxon>ecological metagenomes</taxon>
    </lineage>
</organism>
<evidence type="ECO:0000256" key="4">
    <source>
        <dbReference type="ARBA" id="ARBA00023136"/>
    </source>
</evidence>
<feature type="transmembrane region" description="Helical" evidence="5">
    <location>
        <begin position="6"/>
        <end position="25"/>
    </location>
</feature>
<evidence type="ECO:0000256" key="1">
    <source>
        <dbReference type="ARBA" id="ARBA00004141"/>
    </source>
</evidence>
<evidence type="ECO:0000256" key="2">
    <source>
        <dbReference type="ARBA" id="ARBA00022692"/>
    </source>
</evidence>
<accession>A0A0F9FBK8</accession>
<keyword evidence="2 5" id="KW-0812">Transmembrane</keyword>
<evidence type="ECO:0000313" key="6">
    <source>
        <dbReference type="EMBL" id="KKL48497.1"/>
    </source>
</evidence>
<dbReference type="GO" id="GO:0016020">
    <property type="term" value="C:membrane"/>
    <property type="evidence" value="ECO:0007669"/>
    <property type="project" value="UniProtKB-SubCell"/>
</dbReference>